<reference evidence="3 4" key="1">
    <citation type="submission" date="2019-10" db="EMBL/GenBank/DDBJ databases">
        <title>Georgenia wutianyii sp. nov. and Georgenia yuyongxinii sp. nov. isolated from plateau pika (Ochotona curzoniae) in the Qinghai-Tibet plateau of China.</title>
        <authorList>
            <person name="Tian Z."/>
        </authorList>
    </citation>
    <scope>NUCLEOTIDE SEQUENCE [LARGE SCALE GENOMIC DNA]</scope>
    <source>
        <strain evidence="3 4">JCM 19765</strain>
    </source>
</reference>
<organism evidence="3 4">
    <name type="scientific">Georgenia subflava</name>
    <dbReference type="NCBI Taxonomy" id="1622177"/>
    <lineage>
        <taxon>Bacteria</taxon>
        <taxon>Bacillati</taxon>
        <taxon>Actinomycetota</taxon>
        <taxon>Actinomycetes</taxon>
        <taxon>Micrococcales</taxon>
        <taxon>Bogoriellaceae</taxon>
        <taxon>Georgenia</taxon>
    </lineage>
</organism>
<dbReference type="AlphaFoldDB" id="A0A6N7EPQ4"/>
<dbReference type="GO" id="GO:0016020">
    <property type="term" value="C:membrane"/>
    <property type="evidence" value="ECO:0007669"/>
    <property type="project" value="InterPro"/>
</dbReference>
<feature type="coiled-coil region" evidence="1">
    <location>
        <begin position="34"/>
        <end position="61"/>
    </location>
</feature>
<dbReference type="RefSeq" id="WP_152195114.1">
    <property type="nucleotide sequence ID" value="NZ_VUKD01000003.1"/>
</dbReference>
<evidence type="ECO:0000313" key="4">
    <source>
        <dbReference type="Proteomes" id="UP000437709"/>
    </source>
</evidence>
<name>A0A6N7EPQ4_9MICO</name>
<evidence type="ECO:0000256" key="1">
    <source>
        <dbReference type="SAM" id="Coils"/>
    </source>
</evidence>
<comment type="caution">
    <text evidence="3">The sequence shown here is derived from an EMBL/GenBank/DDBJ whole genome shotgun (WGS) entry which is preliminary data.</text>
</comment>
<dbReference type="Proteomes" id="UP000437709">
    <property type="component" value="Unassembled WGS sequence"/>
</dbReference>
<accession>A0A6N7EPQ4</accession>
<dbReference type="OrthoDB" id="4350157at2"/>
<keyword evidence="4" id="KW-1185">Reference proteome</keyword>
<proteinExistence type="predicted"/>
<dbReference type="Pfam" id="PF11382">
    <property type="entry name" value="MctB"/>
    <property type="match status" value="1"/>
</dbReference>
<gene>
    <name evidence="3" type="ORF">GB881_17750</name>
</gene>
<feature type="region of interest" description="Disordered" evidence="2">
    <location>
        <begin position="310"/>
        <end position="379"/>
    </location>
</feature>
<dbReference type="InterPro" id="IPR021522">
    <property type="entry name" value="MctB"/>
</dbReference>
<dbReference type="GO" id="GO:0055070">
    <property type="term" value="P:copper ion homeostasis"/>
    <property type="evidence" value="ECO:0007669"/>
    <property type="project" value="InterPro"/>
</dbReference>
<evidence type="ECO:0000256" key="2">
    <source>
        <dbReference type="SAM" id="MobiDB-lite"/>
    </source>
</evidence>
<feature type="compositionally biased region" description="Acidic residues" evidence="2">
    <location>
        <begin position="330"/>
        <end position="344"/>
    </location>
</feature>
<keyword evidence="1" id="KW-0175">Coiled coil</keyword>
<feature type="compositionally biased region" description="Low complexity" evidence="2">
    <location>
        <begin position="349"/>
        <end position="373"/>
    </location>
</feature>
<evidence type="ECO:0000313" key="3">
    <source>
        <dbReference type="EMBL" id="MPV38857.1"/>
    </source>
</evidence>
<sequence length="379" mass="38395">MIDFRYHLVSLIAVFLALAVGIVLGAGPLRDTIGDTLTGQVQDLRADRERLRSELEAAEVNVTERTTYLEASAPVLLEDVLTDQRVAIVTLPGTVGDDVENLRDRLGQSGAEVVGEVAVTEAWTDPETESFRQTFAGQLLGYLDPAPADDAGTETIFGHALGHALTDSEGEDALSSDAATLLDLLTSAEAPLVTLTAEPSAPADATVLVGPRPAEVPDEEADPDEAEAAARVLAAHVDLAEALAATGRGSVTVGSAVTDLDLVTALRADETAAGTVTTVDSVSEITAAISGPLAVAVAISGSVNAYGFQTGAEEPVPPRVDISPEPVGPTEEETADGAETEPADGETSGAEPADGETAADGGAAAAGEPATGEQADGAA</sequence>
<dbReference type="EMBL" id="WHPC01000119">
    <property type="protein sequence ID" value="MPV38857.1"/>
    <property type="molecule type" value="Genomic_DNA"/>
</dbReference>
<protein>
    <submittedName>
        <fullName evidence="3">Copper transporter</fullName>
    </submittedName>
</protein>